<protein>
    <submittedName>
        <fullName evidence="2">Uncharacterized protein</fullName>
    </submittedName>
</protein>
<evidence type="ECO:0000256" key="1">
    <source>
        <dbReference type="SAM" id="MobiDB-lite"/>
    </source>
</evidence>
<name>A0A6A4SD57_SCOMX</name>
<dbReference type="EMBL" id="VEVO01000014">
    <property type="protein sequence ID" value="KAF0031157.1"/>
    <property type="molecule type" value="Genomic_DNA"/>
</dbReference>
<feature type="region of interest" description="Disordered" evidence="1">
    <location>
        <begin position="100"/>
        <end position="123"/>
    </location>
</feature>
<sequence length="123" mass="13338">MEQEPANTLVTHGNAISCSGRSRRSSLCPDWPGTGCWWKSNNIGTTSTQGPPVQKRQQSNLRDTAVKSTTSDIKAFQSCCDLTAHSIAEYLCAQTTLPPSLPLEDDQSVCPKLRPTAESVQTD</sequence>
<organism evidence="2 3">
    <name type="scientific">Scophthalmus maximus</name>
    <name type="common">Turbot</name>
    <name type="synonym">Psetta maxima</name>
    <dbReference type="NCBI Taxonomy" id="52904"/>
    <lineage>
        <taxon>Eukaryota</taxon>
        <taxon>Metazoa</taxon>
        <taxon>Chordata</taxon>
        <taxon>Craniata</taxon>
        <taxon>Vertebrata</taxon>
        <taxon>Euteleostomi</taxon>
        <taxon>Actinopterygii</taxon>
        <taxon>Neopterygii</taxon>
        <taxon>Teleostei</taxon>
        <taxon>Neoteleostei</taxon>
        <taxon>Acanthomorphata</taxon>
        <taxon>Carangaria</taxon>
        <taxon>Pleuronectiformes</taxon>
        <taxon>Pleuronectoidei</taxon>
        <taxon>Scophthalmidae</taxon>
        <taxon>Scophthalmus</taxon>
    </lineage>
</organism>
<comment type="caution">
    <text evidence="2">The sequence shown here is derived from an EMBL/GenBank/DDBJ whole genome shotgun (WGS) entry which is preliminary data.</text>
</comment>
<evidence type="ECO:0000313" key="3">
    <source>
        <dbReference type="Proteomes" id="UP000438429"/>
    </source>
</evidence>
<gene>
    <name evidence="2" type="ORF">F2P81_015712</name>
</gene>
<evidence type="ECO:0000313" key="2">
    <source>
        <dbReference type="EMBL" id="KAF0031157.1"/>
    </source>
</evidence>
<reference evidence="2 3" key="1">
    <citation type="submission" date="2019-06" db="EMBL/GenBank/DDBJ databases">
        <title>Draft genomes of female and male turbot (Scophthalmus maximus).</title>
        <authorList>
            <person name="Xu H."/>
            <person name="Xu X.-W."/>
            <person name="Shao C."/>
            <person name="Chen S."/>
        </authorList>
    </citation>
    <scope>NUCLEOTIDE SEQUENCE [LARGE SCALE GENOMIC DNA]</scope>
    <source>
        <strain evidence="2">Ysfricsl-2016a</strain>
        <tissue evidence="2">Blood</tissue>
    </source>
</reference>
<accession>A0A6A4SD57</accession>
<proteinExistence type="predicted"/>
<dbReference type="AlphaFoldDB" id="A0A6A4SD57"/>
<dbReference type="Proteomes" id="UP000438429">
    <property type="component" value="Unassembled WGS sequence"/>
</dbReference>